<proteinExistence type="predicted"/>
<protein>
    <submittedName>
        <fullName evidence="1">AlpA family phage regulatory protein</fullName>
    </submittedName>
</protein>
<sequence>MKLITLLQVKNLTGLSKTSIYKLMRNGCFPLNIKVGSRSSRWVENEVIEWSRIERLLSNFPEITSTQKRVNWGSVKRVFIS</sequence>
<reference evidence="1 2" key="1">
    <citation type="submission" date="2018-08" db="EMBL/GenBank/DDBJ databases">
        <title>Vibrio harveyi strains pathogenic to white snook Centropomus viridis Lockington (1877) and potential probiotic bacteria.</title>
        <authorList>
            <person name="Soto-Rodriguez S."/>
            <person name="Gomez-Gil B."/>
            <person name="Lozano-Olvera R."/>
        </authorList>
    </citation>
    <scope>NUCLEOTIDE SEQUENCE [LARGE SCALE GENOMIC DNA]</scope>
    <source>
        <strain evidence="1 2">CAIM 1508</strain>
    </source>
</reference>
<dbReference type="Pfam" id="PF05930">
    <property type="entry name" value="Phage_AlpA"/>
    <property type="match status" value="1"/>
</dbReference>
<dbReference type="EMBL" id="QOUW02000252">
    <property type="protein sequence ID" value="RIV99494.1"/>
    <property type="molecule type" value="Genomic_DNA"/>
</dbReference>
<organism evidence="1 2">
    <name type="scientific">Vibrio harveyi</name>
    <name type="common">Beneckea harveyi</name>
    <dbReference type="NCBI Taxonomy" id="669"/>
    <lineage>
        <taxon>Bacteria</taxon>
        <taxon>Pseudomonadati</taxon>
        <taxon>Pseudomonadota</taxon>
        <taxon>Gammaproteobacteria</taxon>
        <taxon>Vibrionales</taxon>
        <taxon>Vibrionaceae</taxon>
        <taxon>Vibrio</taxon>
    </lineage>
</organism>
<evidence type="ECO:0000313" key="2">
    <source>
        <dbReference type="Proteomes" id="UP000253437"/>
    </source>
</evidence>
<dbReference type="InterPro" id="IPR010260">
    <property type="entry name" value="AlpA"/>
</dbReference>
<evidence type="ECO:0000313" key="1">
    <source>
        <dbReference type="EMBL" id="RIV99494.1"/>
    </source>
</evidence>
<dbReference type="RefSeq" id="WP_114093170.1">
    <property type="nucleotide sequence ID" value="NZ_QOUW02000252.1"/>
</dbReference>
<dbReference type="Gene3D" id="1.10.238.160">
    <property type="match status" value="1"/>
</dbReference>
<gene>
    <name evidence="1" type="ORF">DS957_027960</name>
</gene>
<name>A0A8B3DF78_VIBHA</name>
<dbReference type="Proteomes" id="UP000253437">
    <property type="component" value="Unassembled WGS sequence"/>
</dbReference>
<comment type="caution">
    <text evidence="1">The sequence shown here is derived from an EMBL/GenBank/DDBJ whole genome shotgun (WGS) entry which is preliminary data.</text>
</comment>
<dbReference type="AlphaFoldDB" id="A0A8B3DF78"/>
<accession>A0A8B3DF78</accession>